<reference evidence="1" key="1">
    <citation type="submission" date="2021-01" db="EMBL/GenBank/DDBJ databases">
        <authorList>
            <person name="Corre E."/>
            <person name="Pelletier E."/>
            <person name="Niang G."/>
            <person name="Scheremetjew M."/>
            <person name="Finn R."/>
            <person name="Kale V."/>
            <person name="Holt S."/>
            <person name="Cochrane G."/>
            <person name="Meng A."/>
            <person name="Brown T."/>
            <person name="Cohen L."/>
        </authorList>
    </citation>
    <scope>NUCLEOTIDE SEQUENCE</scope>
    <source>
        <strain evidence="1">SAG 63-3</strain>
    </source>
</reference>
<proteinExistence type="predicted"/>
<dbReference type="AlphaFoldDB" id="A0A7S0YLY9"/>
<organism evidence="1">
    <name type="scientific">Polytomella parva</name>
    <dbReference type="NCBI Taxonomy" id="51329"/>
    <lineage>
        <taxon>Eukaryota</taxon>
        <taxon>Viridiplantae</taxon>
        <taxon>Chlorophyta</taxon>
        <taxon>core chlorophytes</taxon>
        <taxon>Chlorophyceae</taxon>
        <taxon>CS clade</taxon>
        <taxon>Chlamydomonadales</taxon>
        <taxon>Chlamydomonadaceae</taxon>
        <taxon>Polytomella</taxon>
    </lineage>
</organism>
<dbReference type="EMBL" id="HBFM01019877">
    <property type="protein sequence ID" value="CAD8777291.1"/>
    <property type="molecule type" value="Transcribed_RNA"/>
</dbReference>
<protein>
    <submittedName>
        <fullName evidence="1">Uncharacterized protein</fullName>
    </submittedName>
</protein>
<gene>
    <name evidence="1" type="ORF">PPAR00522_LOCUS12979</name>
</gene>
<sequence length="273" mass="30464">MGSKPANEDFSLFESIYLAISEKDVSYDSAKAIVELFMDEQYGIVADFLIYLTNDLDEPMTASSVVSLLLQEGDFNDDDPVERAAYFKKIASIFITIADYNEVDVAVNILQHLVTEVHTEYGMDLCCDDVALILGAFTEVSGDAAEFGISGILYGFYSNNKTDYAEELKSLVPSIFGRLLDLNEEVWASFLFRQIMLSEIGNVVKKSKFAEGLVGYILNFMISCGRPDWTAKMISIVSDFSIPYGQAVDLLETIPAKFQAQVKRHLPKNLITR</sequence>
<name>A0A7S0YLY9_9CHLO</name>
<accession>A0A7S0YLY9</accession>
<evidence type="ECO:0000313" key="1">
    <source>
        <dbReference type="EMBL" id="CAD8777291.1"/>
    </source>
</evidence>